<dbReference type="InterPro" id="IPR002942">
    <property type="entry name" value="S4_RNA-bd"/>
</dbReference>
<dbReference type="Pfam" id="PF01479">
    <property type="entry name" value="S4"/>
    <property type="match status" value="1"/>
</dbReference>
<evidence type="ECO:0000256" key="7">
    <source>
        <dbReference type="SAM" id="MobiDB-lite"/>
    </source>
</evidence>
<feature type="compositionally biased region" description="Basic and acidic residues" evidence="7">
    <location>
        <begin position="316"/>
        <end position="374"/>
    </location>
</feature>
<comment type="catalytic activity">
    <reaction evidence="1">
        <text>a uridine in RNA = a pseudouridine in RNA</text>
        <dbReference type="Rhea" id="RHEA:48348"/>
        <dbReference type="Rhea" id="RHEA-COMP:12068"/>
        <dbReference type="Rhea" id="RHEA-COMP:12069"/>
        <dbReference type="ChEBI" id="CHEBI:65314"/>
        <dbReference type="ChEBI" id="CHEBI:65315"/>
    </reaction>
</comment>
<evidence type="ECO:0000259" key="8">
    <source>
        <dbReference type="SMART" id="SM00363"/>
    </source>
</evidence>
<dbReference type="InterPro" id="IPR042092">
    <property type="entry name" value="PsdUridine_s_RsuA/RluB/E/F_cat"/>
</dbReference>
<dbReference type="PROSITE" id="PS01149">
    <property type="entry name" value="PSI_RSU"/>
    <property type="match status" value="1"/>
</dbReference>
<comment type="caution">
    <text evidence="9">The sequence shown here is derived from an EMBL/GenBank/DDBJ whole genome shotgun (WGS) entry which is preliminary data.</text>
</comment>
<feature type="compositionally biased region" description="Basic and acidic residues" evidence="7">
    <location>
        <begin position="383"/>
        <end position="610"/>
    </location>
</feature>
<feature type="compositionally biased region" description="Basic and acidic residues" evidence="7">
    <location>
        <begin position="46"/>
        <end position="59"/>
    </location>
</feature>
<dbReference type="SUPFAM" id="SSF55174">
    <property type="entry name" value="Alpha-L RNA-binding motif"/>
    <property type="match status" value="1"/>
</dbReference>
<dbReference type="NCBIfam" id="TIGR00093">
    <property type="entry name" value="pseudouridine synthase"/>
    <property type="match status" value="1"/>
</dbReference>
<dbReference type="PROSITE" id="PS50889">
    <property type="entry name" value="S4"/>
    <property type="match status" value="1"/>
</dbReference>
<evidence type="ECO:0000256" key="6">
    <source>
        <dbReference type="RuleBase" id="RU003887"/>
    </source>
</evidence>
<dbReference type="InterPro" id="IPR020094">
    <property type="entry name" value="TruA/RsuA/RluB/E/F_N"/>
</dbReference>
<keyword evidence="3 5" id="KW-0694">RNA-binding</keyword>
<dbReference type="SUPFAM" id="SSF55120">
    <property type="entry name" value="Pseudouridine synthase"/>
    <property type="match status" value="1"/>
</dbReference>
<feature type="region of interest" description="Disordered" evidence="7">
    <location>
        <begin position="303"/>
        <end position="660"/>
    </location>
</feature>
<proteinExistence type="inferred from homology"/>
<accession>A0ABT5HGA8</accession>
<evidence type="ECO:0000256" key="2">
    <source>
        <dbReference type="ARBA" id="ARBA00008348"/>
    </source>
</evidence>
<dbReference type="PANTHER" id="PTHR47683">
    <property type="entry name" value="PSEUDOURIDINE SYNTHASE FAMILY PROTEIN-RELATED"/>
    <property type="match status" value="1"/>
</dbReference>
<protein>
    <recommendedName>
        <fullName evidence="6">Pseudouridine synthase</fullName>
        <ecNumber evidence="6">5.4.99.-</ecNumber>
    </recommendedName>
</protein>
<dbReference type="InterPro" id="IPR000748">
    <property type="entry name" value="PsdUridine_synth_RsuA/RluB/E/F"/>
</dbReference>
<dbReference type="Gene3D" id="3.10.290.10">
    <property type="entry name" value="RNA-binding S4 domain"/>
    <property type="match status" value="1"/>
</dbReference>
<sequence length="660" mass="72770">MVDDQNTPENSNDIPVEMTDEARAAAREEKRDNFRKAAFLKKHDAKKAADKKGAAAHSGERIAKVLARAGIASRREVERLIGLGKIKVNGRILDTPATLIKPDDQVTVDGKPVGKAEPTRVWRYHKPVGLVTTHSDPQDRPTVFANLPEGLPRVISVGRLDLNSEGLLLLTNDGGLARALELPSSGWIRTYRVRALGRTTQERLDRLKDGLTVEGVHYGSMDAKLDKAQEKADGRANLWLTVSLTEGKNREVRKVLEAIGLKVNRLIRLAYGPFQLGDLPTGEAEEIGPRVIREMLSGVVPLNNLPLEGASQTADAPRRGRDDSRPSEGRPTEGRRGGGDRFSDKRGFGDKPAFGDRKSFGDKKPFGDKPRSDRGGNAGWRPKFTDDRDFKERDFDHRPRFEGDGDARDRKPRPEFSDRPQRSFGDKPRFDKPRFDKPRGEGAGAERPRFDKPRFDRPAGDRPDRGGFGDKPRGDFKPRGDRPDRGGFGDKPRGDFKPRSDRPAGDRPDRGGFGDKPRGDFKPRGDRPERGGFGDKPRGDFKPRGDRPDRGGFGDKPRGDFKPRGDRPDRGGFGDKPRGDFKPRGDRPDRGGFGDKPRGDFKPRFDKSGGDRPAGGRPSFGGKPSGGRPSFSKPGGSGPRSSGPRSNGPRFDGPRKPRGE</sequence>
<dbReference type="Gene3D" id="3.30.70.1560">
    <property type="entry name" value="Alpha-L RNA-binding motif"/>
    <property type="match status" value="1"/>
</dbReference>
<evidence type="ECO:0000256" key="4">
    <source>
        <dbReference type="ARBA" id="ARBA00023235"/>
    </source>
</evidence>
<feature type="domain" description="RNA-binding S4" evidence="8">
    <location>
        <begin position="60"/>
        <end position="119"/>
    </location>
</feature>
<dbReference type="SMART" id="SM00363">
    <property type="entry name" value="S4"/>
    <property type="match status" value="1"/>
</dbReference>
<dbReference type="EC" id="5.4.99.-" evidence="6"/>
<dbReference type="Proteomes" id="UP001218579">
    <property type="component" value="Unassembled WGS sequence"/>
</dbReference>
<organism evidence="9 10">
    <name type="scientific">Asticcacaulis machinosus</name>
    <dbReference type="NCBI Taxonomy" id="2984211"/>
    <lineage>
        <taxon>Bacteria</taxon>
        <taxon>Pseudomonadati</taxon>
        <taxon>Pseudomonadota</taxon>
        <taxon>Alphaproteobacteria</taxon>
        <taxon>Caulobacterales</taxon>
        <taxon>Caulobacteraceae</taxon>
        <taxon>Asticcacaulis</taxon>
    </lineage>
</organism>
<evidence type="ECO:0000256" key="3">
    <source>
        <dbReference type="ARBA" id="ARBA00022884"/>
    </source>
</evidence>
<dbReference type="InterPro" id="IPR006145">
    <property type="entry name" value="PsdUridine_synth_RsuA/RluA"/>
</dbReference>
<keyword evidence="4 6" id="KW-0413">Isomerase</keyword>
<dbReference type="Gene3D" id="3.30.70.580">
    <property type="entry name" value="Pseudouridine synthase I, catalytic domain, N-terminal subdomain"/>
    <property type="match status" value="1"/>
</dbReference>
<reference evidence="9 10" key="1">
    <citation type="submission" date="2023-01" db="EMBL/GenBank/DDBJ databases">
        <title>Novel species of the genus Asticcacaulis isolated from rivers.</title>
        <authorList>
            <person name="Lu H."/>
        </authorList>
    </citation>
    <scope>NUCLEOTIDE SEQUENCE [LARGE SCALE GENOMIC DNA]</scope>
    <source>
        <strain evidence="9 10">LKC15W</strain>
    </source>
</reference>
<gene>
    <name evidence="9" type="ORF">PQU98_04060</name>
</gene>
<evidence type="ECO:0000256" key="5">
    <source>
        <dbReference type="PROSITE-ProRule" id="PRU00182"/>
    </source>
</evidence>
<feature type="region of interest" description="Disordered" evidence="7">
    <location>
        <begin position="1"/>
        <end position="59"/>
    </location>
</feature>
<keyword evidence="10" id="KW-1185">Reference proteome</keyword>
<dbReference type="CDD" id="cd00165">
    <property type="entry name" value="S4"/>
    <property type="match status" value="1"/>
</dbReference>
<dbReference type="InterPro" id="IPR018496">
    <property type="entry name" value="PsdUridine_synth_RsuA/RluB_CS"/>
</dbReference>
<dbReference type="EMBL" id="JAQQKV010000001">
    <property type="protein sequence ID" value="MDC7675290.1"/>
    <property type="molecule type" value="Genomic_DNA"/>
</dbReference>
<dbReference type="PANTHER" id="PTHR47683:SF3">
    <property type="entry name" value="RIBOSOMAL LARGE SUBUNIT PSEUDOURIDINE SYNTHASE B"/>
    <property type="match status" value="1"/>
</dbReference>
<feature type="compositionally biased region" description="Low complexity" evidence="7">
    <location>
        <begin position="615"/>
        <end position="650"/>
    </location>
</feature>
<name>A0ABT5HGA8_9CAUL</name>
<feature type="compositionally biased region" description="Basic and acidic residues" evidence="7">
    <location>
        <begin position="20"/>
        <end position="35"/>
    </location>
</feature>
<dbReference type="InterPro" id="IPR036986">
    <property type="entry name" value="S4_RNA-bd_sf"/>
</dbReference>
<comment type="similarity">
    <text evidence="2 6">Belongs to the pseudouridine synthase RsuA family.</text>
</comment>
<dbReference type="InterPro" id="IPR020103">
    <property type="entry name" value="PsdUridine_synth_cat_dom_sf"/>
</dbReference>
<dbReference type="RefSeq" id="WP_272743602.1">
    <property type="nucleotide sequence ID" value="NZ_JAQQKV010000001.1"/>
</dbReference>
<evidence type="ECO:0000256" key="1">
    <source>
        <dbReference type="ARBA" id="ARBA00000073"/>
    </source>
</evidence>
<evidence type="ECO:0000313" key="9">
    <source>
        <dbReference type="EMBL" id="MDC7675290.1"/>
    </source>
</evidence>
<dbReference type="InterPro" id="IPR050343">
    <property type="entry name" value="RsuA_PseudoU_synthase"/>
</dbReference>
<dbReference type="Pfam" id="PF00849">
    <property type="entry name" value="PseudoU_synth_2"/>
    <property type="match status" value="1"/>
</dbReference>
<evidence type="ECO:0000313" key="10">
    <source>
        <dbReference type="Proteomes" id="UP001218579"/>
    </source>
</evidence>
<feature type="compositionally biased region" description="Polar residues" evidence="7">
    <location>
        <begin position="1"/>
        <end position="13"/>
    </location>
</feature>